<protein>
    <recommendedName>
        <fullName evidence="3">ShKT domain-containing protein</fullName>
    </recommendedName>
</protein>
<dbReference type="PANTHER" id="PTHR21724:SF109">
    <property type="entry name" value="SHKT DOMAIN-CONTAINING PROTEIN"/>
    <property type="match status" value="1"/>
</dbReference>
<dbReference type="OrthoDB" id="5847667at2759"/>
<feature type="domain" description="ShKT" evidence="3">
    <location>
        <begin position="204"/>
        <end position="238"/>
    </location>
</feature>
<keyword evidence="2" id="KW-0472">Membrane</keyword>
<feature type="transmembrane region" description="Helical" evidence="2">
    <location>
        <begin position="52"/>
        <end position="71"/>
    </location>
</feature>
<sequence>MIIPLNYFPSSSITFKDENETPTKATKNKCTSRFCSNTTDCPSGRRTQFVSFSFHQISLLLLAIFILFVGLKCVSAGKMDVDNDIEEGEFLHTFLKSDDNENHQITEEHHFDEEMPTPPTLIPSFLTGQDPSDLTESLVFQVCSMKTTTTTTTKTTKKTTTTTTTTEASTETTTIDREKQMLKSAERSSLLNRKPTRKRVAGECNDLHDLCKFWTSIGECKNNKDWMRDHCPVSCDVCTNGSSVCVDRHRLCDFWASMKECETNAVWMLVNCPRSCKLCKGASAKRAELGIFEESDCTFVSTHEDTTIRRTISTSDVRVSNNAFGCSPALTRPIVTKISAII</sequence>
<evidence type="ECO:0000313" key="5">
    <source>
        <dbReference type="Proteomes" id="UP000580250"/>
    </source>
</evidence>
<comment type="caution">
    <text evidence="4">The sequence shown here is derived from an EMBL/GenBank/DDBJ whole genome shotgun (WGS) entry which is preliminary data.</text>
</comment>
<dbReference type="PANTHER" id="PTHR21724">
    <property type="entry name" value="SHKT DOMAIN-CONTAINING PROTEIN"/>
    <property type="match status" value="1"/>
</dbReference>
<keyword evidence="1" id="KW-1015">Disulfide bond</keyword>
<organism evidence="4 5">
    <name type="scientific">Meloidogyne enterolobii</name>
    <name type="common">Root-knot nematode worm</name>
    <name type="synonym">Meloidogyne mayaguensis</name>
    <dbReference type="NCBI Taxonomy" id="390850"/>
    <lineage>
        <taxon>Eukaryota</taxon>
        <taxon>Metazoa</taxon>
        <taxon>Ecdysozoa</taxon>
        <taxon>Nematoda</taxon>
        <taxon>Chromadorea</taxon>
        <taxon>Rhabditida</taxon>
        <taxon>Tylenchina</taxon>
        <taxon>Tylenchomorpha</taxon>
        <taxon>Tylenchoidea</taxon>
        <taxon>Meloidogynidae</taxon>
        <taxon>Meloidogyninae</taxon>
        <taxon>Meloidogyne</taxon>
    </lineage>
</organism>
<comment type="caution">
    <text evidence="1">Lacks conserved residue(s) required for the propagation of feature annotation.</text>
</comment>
<evidence type="ECO:0000256" key="2">
    <source>
        <dbReference type="SAM" id="Phobius"/>
    </source>
</evidence>
<feature type="disulfide bond" evidence="1">
    <location>
        <begin position="204"/>
        <end position="238"/>
    </location>
</feature>
<proteinExistence type="predicted"/>
<keyword evidence="2" id="KW-0812">Transmembrane</keyword>
<dbReference type="Pfam" id="PF01549">
    <property type="entry name" value="ShK"/>
    <property type="match status" value="2"/>
</dbReference>
<keyword evidence="2" id="KW-1133">Transmembrane helix</keyword>
<name>A0A6V7VHT1_MELEN</name>
<dbReference type="Proteomes" id="UP000580250">
    <property type="component" value="Unassembled WGS sequence"/>
</dbReference>
<evidence type="ECO:0000259" key="3">
    <source>
        <dbReference type="PROSITE" id="PS51670"/>
    </source>
</evidence>
<gene>
    <name evidence="4" type="ORF">MENT_LOCUS25587</name>
</gene>
<evidence type="ECO:0000256" key="1">
    <source>
        <dbReference type="PROSITE-ProRule" id="PRU01005"/>
    </source>
</evidence>
<dbReference type="InterPro" id="IPR003582">
    <property type="entry name" value="ShKT_dom"/>
</dbReference>
<evidence type="ECO:0000313" key="4">
    <source>
        <dbReference type="EMBL" id="CAD2173948.1"/>
    </source>
</evidence>
<dbReference type="AlphaFoldDB" id="A0A6V7VHT1"/>
<feature type="disulfide bond" evidence="1">
    <location>
        <begin position="245"/>
        <end position="279"/>
    </location>
</feature>
<dbReference type="EMBL" id="CAJEWN010000226">
    <property type="protein sequence ID" value="CAD2173948.1"/>
    <property type="molecule type" value="Genomic_DNA"/>
</dbReference>
<accession>A0A6V7VHT1</accession>
<dbReference type="PROSITE" id="PS51670">
    <property type="entry name" value="SHKT"/>
    <property type="match status" value="2"/>
</dbReference>
<feature type="domain" description="ShKT" evidence="3">
    <location>
        <begin position="245"/>
        <end position="279"/>
    </location>
</feature>
<reference evidence="4 5" key="1">
    <citation type="submission" date="2020-08" db="EMBL/GenBank/DDBJ databases">
        <authorList>
            <person name="Koutsovoulos G."/>
            <person name="Danchin GJ E."/>
        </authorList>
    </citation>
    <scope>NUCLEOTIDE SEQUENCE [LARGE SCALE GENOMIC DNA]</scope>
</reference>
<dbReference type="SMART" id="SM00254">
    <property type="entry name" value="ShKT"/>
    <property type="match status" value="2"/>
</dbReference>